<comment type="caution">
    <text evidence="1">The sequence shown here is derived from an EMBL/GenBank/DDBJ whole genome shotgun (WGS) entry which is preliminary data.</text>
</comment>
<organism evidence="1 2">
    <name type="scientific">Mycobacteroides abscessus subsp. bolletii CRM-0020</name>
    <dbReference type="NCBI Taxonomy" id="1306401"/>
    <lineage>
        <taxon>Bacteria</taxon>
        <taxon>Bacillati</taxon>
        <taxon>Actinomycetota</taxon>
        <taxon>Actinomycetes</taxon>
        <taxon>Mycobacteriales</taxon>
        <taxon>Mycobacteriaceae</taxon>
        <taxon>Mycobacteroides</taxon>
        <taxon>Mycobacteroides abscessus</taxon>
    </lineage>
</organism>
<evidence type="ECO:0000313" key="1">
    <source>
        <dbReference type="EMBL" id="EPQ20992.1"/>
    </source>
</evidence>
<accession>A0A829HN43</accession>
<proteinExistence type="predicted"/>
<protein>
    <recommendedName>
        <fullName evidence="3">Methyl-accepting chemotaxis sensory transducer</fullName>
    </recommendedName>
</protein>
<reference evidence="1 2" key="1">
    <citation type="journal article" date="2013" name="Genome Announc.">
        <title>Genome Sequence of an Epidemic Isolate of Mycobacterium abscessus subsp. bolletii from Rio de Janeiro, Brazil.</title>
        <authorList>
            <person name="Davidson R.M."/>
            <person name="Reynolds P.R."/>
            <person name="Farias-Hesson E."/>
            <person name="Duarte R.S."/>
            <person name="Jackson M."/>
            <person name="Strong M."/>
        </authorList>
    </citation>
    <scope>NUCLEOTIDE SEQUENCE [LARGE SCALE GENOMIC DNA]</scope>
    <source>
        <strain evidence="1 2">CRM-0020</strain>
    </source>
</reference>
<evidence type="ECO:0008006" key="3">
    <source>
        <dbReference type="Google" id="ProtNLM"/>
    </source>
</evidence>
<evidence type="ECO:0000313" key="2">
    <source>
        <dbReference type="Proteomes" id="UP000014969"/>
    </source>
</evidence>
<dbReference type="EMBL" id="ATFQ01000040">
    <property type="protein sequence ID" value="EPQ20992.1"/>
    <property type="molecule type" value="Genomic_DNA"/>
</dbReference>
<gene>
    <name evidence="1" type="ORF">J108_23560</name>
</gene>
<dbReference type="Proteomes" id="UP000014969">
    <property type="component" value="Unassembled WGS sequence"/>
</dbReference>
<dbReference type="AlphaFoldDB" id="A0A829HN43"/>
<sequence length="306" mass="32371">MMSVVPSEGGARTLGSDRRDRYAEQAVAAVESLMPGLASEPGMLLAAAIIRVGDSVPQTVFTTGDGAGYLPEGFFMPPSVLHAFADAADDRFASAWYGWADPARVLLEYAGHRAESSGVGVEVLGLASAGVVTQIVKDSFPRVVSMVSPVQGAKAIDHDGGRNAHRLKVVAPKLYTELIALDQHSQLRAAVQAVALAMQTSAAAPLWAPGSVWPKLQSGGIPTAEMWSALSDWYREESITSGSRRPGWMENAQPGQDLRGYRQGFMGLRAAESLLAWNSDTPSAPDIIYSAYQAGADINSVLVLSA</sequence>
<name>A0A829HN43_9MYCO</name>